<gene>
    <name evidence="2" type="ORF">AWRI4620_LOCUS5153</name>
</gene>
<evidence type="ECO:0000313" key="3">
    <source>
        <dbReference type="Proteomes" id="UP000745764"/>
    </source>
</evidence>
<organism evidence="2 3">
    <name type="scientific">Aureobasidium uvarum</name>
    <dbReference type="NCBI Taxonomy" id="2773716"/>
    <lineage>
        <taxon>Eukaryota</taxon>
        <taxon>Fungi</taxon>
        <taxon>Dikarya</taxon>
        <taxon>Ascomycota</taxon>
        <taxon>Pezizomycotina</taxon>
        <taxon>Dothideomycetes</taxon>
        <taxon>Dothideomycetidae</taxon>
        <taxon>Dothideales</taxon>
        <taxon>Saccotheciaceae</taxon>
        <taxon>Aureobasidium</taxon>
    </lineage>
</organism>
<evidence type="ECO:0000313" key="2">
    <source>
        <dbReference type="EMBL" id="CAD0110898.1"/>
    </source>
</evidence>
<dbReference type="AlphaFoldDB" id="A0A9N8KFH0"/>
<dbReference type="OrthoDB" id="3924364at2759"/>
<dbReference type="Proteomes" id="UP000745764">
    <property type="component" value="Unassembled WGS sequence"/>
</dbReference>
<protein>
    <submittedName>
        <fullName evidence="2">Uncharacterized protein</fullName>
    </submittedName>
</protein>
<feature type="region of interest" description="Disordered" evidence="1">
    <location>
        <begin position="1"/>
        <end position="63"/>
    </location>
</feature>
<keyword evidence="3" id="KW-1185">Reference proteome</keyword>
<proteinExistence type="predicted"/>
<accession>A0A9N8KFH0</accession>
<sequence>MSTPQTRSRSRGRPASKSSQPGRPLSRIQTTAQFSDPDYDQSTPEPKTASTPSPSWGKFQGKNNGKIMSREAAAKPSWIRGYQIDPMGSDEARVHDMTPDWRGIPSVSYINPNDGGGYYMSSYCAPASHSPKADFQDRISGSNSSRAKAMASPTLGKRSTSRPKRVKIATQLDEDQGGYTRSRSSPTWRKTRLDTPSSTRASIFDFPSKKGSWNSLEGFVPRSGFIWLVLVFLGILLSLSSPPKVNPVQVAYKEVCNRFGNPAEWNCNGNFNFTIDNVISHCHSATDKIHDRFQMLESKANVEDLVHSCQSSVGQGTDKLENMFEGMSEKATATFKRSLCALPGAEEWSDCVKESASKLRKSFVMIGSVFSDPFSSTRTNHPRNSPSIGGPKIVQRIFNIVTTTKNGRVVSSTHTLSREYAYTPTAAISTIGRAESIASSVVSSLASQANGYATSKLSSASSAYLPFSSSSSSEGYTMESKGTESVSTGLTLSDGIETVSNIKDLELKHTLAVAKADLKMLQKNDSSIIAHTTYAKRQLNILLETAWDLQKDIDQFSICMIRKPEIAVHELSKTISYNWLESWNSYTVWSGWTVASASGAFNALSDPPAACQRHLVNMHQRLRSALQTREILMREVERVIDLSYQHDFKNRGPIYVPIPLPWFRAVGPFPHLPVINLPAISWNPLFWGRGEAYWYRKRTQEEREESLRLHRLRITLHQVRDASDGFDDIKNLTERGIISLLDVHNDLKSYNQKVLGDSRYGLAFLKEKLHVVKKDLALAIKFRDERKRVKNHINAIVWDRYSNVSDEHAVIVAKEMRL</sequence>
<feature type="compositionally biased region" description="Polar residues" evidence="1">
    <location>
        <begin position="16"/>
        <end position="54"/>
    </location>
</feature>
<evidence type="ECO:0000256" key="1">
    <source>
        <dbReference type="SAM" id="MobiDB-lite"/>
    </source>
</evidence>
<comment type="caution">
    <text evidence="2">The sequence shown here is derived from an EMBL/GenBank/DDBJ whole genome shotgun (WGS) entry which is preliminary data.</text>
</comment>
<feature type="compositionally biased region" description="Polar residues" evidence="1">
    <location>
        <begin position="179"/>
        <end position="194"/>
    </location>
</feature>
<feature type="region of interest" description="Disordered" evidence="1">
    <location>
        <begin position="134"/>
        <end position="194"/>
    </location>
</feature>
<reference evidence="2" key="1">
    <citation type="submission" date="2020-06" db="EMBL/GenBank/DDBJ databases">
        <authorList>
            <person name="Onetto C."/>
        </authorList>
    </citation>
    <scope>NUCLEOTIDE SEQUENCE</scope>
</reference>
<dbReference type="EMBL" id="CAINUL010000008">
    <property type="protein sequence ID" value="CAD0110898.1"/>
    <property type="molecule type" value="Genomic_DNA"/>
</dbReference>
<name>A0A9N8KFH0_9PEZI</name>